<comment type="caution">
    <text evidence="5">The sequence shown here is derived from an EMBL/GenBank/DDBJ whole genome shotgun (WGS) entry which is preliminary data.</text>
</comment>
<keyword evidence="3" id="KW-0460">Magnesium</keyword>
<dbReference type="InterPro" id="IPR004568">
    <property type="entry name" value="Ppantetheine-prot_Trfase_dom"/>
</dbReference>
<dbReference type="GO" id="GO:0006633">
    <property type="term" value="P:fatty acid biosynthetic process"/>
    <property type="evidence" value="ECO:0007669"/>
    <property type="project" value="InterPro"/>
</dbReference>
<evidence type="ECO:0000256" key="3">
    <source>
        <dbReference type="ARBA" id="ARBA00022842"/>
    </source>
</evidence>
<dbReference type="AlphaFoldDB" id="A0AA91PX53"/>
<evidence type="ECO:0000313" key="6">
    <source>
        <dbReference type="Proteomes" id="UP000195602"/>
    </source>
</evidence>
<dbReference type="Pfam" id="PF01648">
    <property type="entry name" value="ACPS"/>
    <property type="match status" value="1"/>
</dbReference>
<dbReference type="SUPFAM" id="SSF56214">
    <property type="entry name" value="4'-phosphopantetheinyl transferase"/>
    <property type="match status" value="1"/>
</dbReference>
<name>A0AA91PX53_CLALS</name>
<keyword evidence="2" id="KW-0479">Metal-binding</keyword>
<feature type="domain" description="4'-phosphopantetheinyl transferase" evidence="4">
    <location>
        <begin position="8"/>
        <end position="88"/>
    </location>
</feature>
<reference evidence="5 6" key="1">
    <citation type="submission" date="2017-04" db="EMBL/GenBank/DDBJ databases">
        <title>Draft genome of the yeast Clavispora lusitaniae type strain CBS 6936.</title>
        <authorList>
            <person name="Durrens P."/>
            <person name="Klopp C."/>
            <person name="Biteau N."/>
            <person name="Fitton-Ouhabi V."/>
            <person name="Dementhon K."/>
            <person name="Accoceberry I."/>
            <person name="Sherman D.J."/>
            <person name="Noel T."/>
        </authorList>
    </citation>
    <scope>NUCLEOTIDE SEQUENCE [LARGE SCALE GENOMIC DNA]</scope>
    <source>
        <strain evidence="5 6">CBS 6936</strain>
    </source>
</reference>
<dbReference type="GO" id="GO:0008897">
    <property type="term" value="F:holo-[acyl-carrier-protein] synthase activity"/>
    <property type="evidence" value="ECO:0007669"/>
    <property type="project" value="InterPro"/>
</dbReference>
<dbReference type="GO" id="GO:0000287">
    <property type="term" value="F:magnesium ion binding"/>
    <property type="evidence" value="ECO:0007669"/>
    <property type="project" value="InterPro"/>
</dbReference>
<dbReference type="KEGG" id="clus:A9F13_16g00748"/>
<sequence length="126" mass="14426">MKFPVVVGLGVDITRISRFSRLLSRPNSARFLQRILHPTENDKFNRLELSSRPQFVAGCWAAKEAVFKTLDAEDQKAFSFNSWSRRTVGQKPEIVNDAHLDKFLLSISHDDDILVATVLRQRLVET</sequence>
<evidence type="ECO:0000259" key="4">
    <source>
        <dbReference type="Pfam" id="PF01648"/>
    </source>
</evidence>
<dbReference type="Gene3D" id="3.90.470.20">
    <property type="entry name" value="4'-phosphopantetheinyl transferase domain"/>
    <property type="match status" value="1"/>
</dbReference>
<dbReference type="InterPro" id="IPR008278">
    <property type="entry name" value="4-PPantetheinyl_Trfase_dom"/>
</dbReference>
<evidence type="ECO:0000256" key="2">
    <source>
        <dbReference type="ARBA" id="ARBA00022723"/>
    </source>
</evidence>
<dbReference type="NCBIfam" id="TIGR00556">
    <property type="entry name" value="pantethn_trn"/>
    <property type="match status" value="1"/>
</dbReference>
<dbReference type="EMBL" id="LYUB02000016">
    <property type="protein sequence ID" value="OVF06975.1"/>
    <property type="molecule type" value="Genomic_DNA"/>
</dbReference>
<evidence type="ECO:0000313" key="5">
    <source>
        <dbReference type="EMBL" id="OVF06975.1"/>
    </source>
</evidence>
<dbReference type="Proteomes" id="UP000195602">
    <property type="component" value="Unassembled WGS sequence"/>
</dbReference>
<protein>
    <submittedName>
        <fullName evidence="5">Holo-[acyl-carrier-protein] synthase</fullName>
    </submittedName>
</protein>
<organism evidence="5 6">
    <name type="scientific">Clavispora lusitaniae</name>
    <name type="common">Candida lusitaniae</name>
    <dbReference type="NCBI Taxonomy" id="36911"/>
    <lineage>
        <taxon>Eukaryota</taxon>
        <taxon>Fungi</taxon>
        <taxon>Dikarya</taxon>
        <taxon>Ascomycota</taxon>
        <taxon>Saccharomycotina</taxon>
        <taxon>Pichiomycetes</taxon>
        <taxon>Metschnikowiaceae</taxon>
        <taxon>Clavispora</taxon>
    </lineage>
</organism>
<proteinExistence type="predicted"/>
<dbReference type="InterPro" id="IPR037143">
    <property type="entry name" value="4-PPantetheinyl_Trfase_dom_sf"/>
</dbReference>
<accession>A0AA91PX53</accession>
<keyword evidence="1" id="KW-0808">Transferase</keyword>
<evidence type="ECO:0000256" key="1">
    <source>
        <dbReference type="ARBA" id="ARBA00022679"/>
    </source>
</evidence>
<gene>
    <name evidence="5" type="ORF">A9F13_16g00748</name>
</gene>